<dbReference type="Gene3D" id="2.120.10.80">
    <property type="entry name" value="Kelch-type beta propeller"/>
    <property type="match status" value="1"/>
</dbReference>
<protein>
    <recommendedName>
        <fullName evidence="3">Kelch repeat-containing protein</fullName>
    </recommendedName>
</protein>
<accession>A0AAV5TFV7</accession>
<feature type="non-terminal residue" evidence="1">
    <location>
        <position position="1"/>
    </location>
</feature>
<gene>
    <name evidence="1" type="ORF">PENTCL1PPCAC_15714</name>
</gene>
<evidence type="ECO:0000313" key="1">
    <source>
        <dbReference type="EMBL" id="GMS93539.1"/>
    </source>
</evidence>
<name>A0AAV5TFV7_9BILA</name>
<keyword evidence="2" id="KW-1185">Reference proteome</keyword>
<organism evidence="1 2">
    <name type="scientific">Pristionchus entomophagus</name>
    <dbReference type="NCBI Taxonomy" id="358040"/>
    <lineage>
        <taxon>Eukaryota</taxon>
        <taxon>Metazoa</taxon>
        <taxon>Ecdysozoa</taxon>
        <taxon>Nematoda</taxon>
        <taxon>Chromadorea</taxon>
        <taxon>Rhabditida</taxon>
        <taxon>Rhabditina</taxon>
        <taxon>Diplogasteromorpha</taxon>
        <taxon>Diplogasteroidea</taxon>
        <taxon>Neodiplogasteridae</taxon>
        <taxon>Pristionchus</taxon>
    </lineage>
</organism>
<dbReference type="AlphaFoldDB" id="A0AAV5TFV7"/>
<comment type="caution">
    <text evidence="1">The sequence shown here is derived from an EMBL/GenBank/DDBJ whole genome shotgun (WGS) entry which is preliminary data.</text>
</comment>
<dbReference type="SUPFAM" id="SSF117281">
    <property type="entry name" value="Kelch motif"/>
    <property type="match status" value="1"/>
</dbReference>
<evidence type="ECO:0000313" key="2">
    <source>
        <dbReference type="Proteomes" id="UP001432027"/>
    </source>
</evidence>
<proteinExistence type="predicted"/>
<sequence>LCLFLSCNRLTFLQARCSGSPITILSLMMKVCAKLLAIWQVNFLRIVQSKPLQIAINDNIYFLYQFFNDENGFAMYRLNKTTLDVHEVKVICEDVVSSSMIGCVLTDDKRMLMWIPQDHTLYEGKEVGSGFKLRQIKTTGEMPHQMLGFAHGLHKGCLIIHGGMSNPPFFRRSSDTFELNLKTMEWRKRETTATKEIKDELATISNFSEGGLIVGDRLHAIDYFAVGKHFILDLPTNTWTRVEPRSCASLYSSPPDGGSYGSNKFVCDGKLYLYSGRKNGNPAIVYRLDEEKEEWINMLSSDSSSLPECYGRIAVAGSRIYLSGYLSLPGEDATLVSVLETNPSLFDSSAAILQKSREGRALIENQLPPSGTYSAK</sequence>
<dbReference type="InterPro" id="IPR015915">
    <property type="entry name" value="Kelch-typ_b-propeller"/>
</dbReference>
<reference evidence="1" key="1">
    <citation type="submission" date="2023-10" db="EMBL/GenBank/DDBJ databases">
        <title>Genome assembly of Pristionchus species.</title>
        <authorList>
            <person name="Yoshida K."/>
            <person name="Sommer R.J."/>
        </authorList>
    </citation>
    <scope>NUCLEOTIDE SEQUENCE</scope>
    <source>
        <strain evidence="1">RS0144</strain>
    </source>
</reference>
<evidence type="ECO:0008006" key="3">
    <source>
        <dbReference type="Google" id="ProtNLM"/>
    </source>
</evidence>
<dbReference type="Proteomes" id="UP001432027">
    <property type="component" value="Unassembled WGS sequence"/>
</dbReference>
<dbReference type="EMBL" id="BTSX01000004">
    <property type="protein sequence ID" value="GMS93539.1"/>
    <property type="molecule type" value="Genomic_DNA"/>
</dbReference>